<dbReference type="EMBL" id="KN880812">
    <property type="protein sequence ID" value="KIY62196.1"/>
    <property type="molecule type" value="Genomic_DNA"/>
</dbReference>
<accession>A0A0D7AY66</accession>
<protein>
    <submittedName>
        <fullName evidence="2">Uncharacterized protein</fullName>
    </submittedName>
</protein>
<evidence type="ECO:0000313" key="2">
    <source>
        <dbReference type="EMBL" id="KIY62196.1"/>
    </source>
</evidence>
<feature type="compositionally biased region" description="Basic and acidic residues" evidence="1">
    <location>
        <begin position="236"/>
        <end position="246"/>
    </location>
</feature>
<name>A0A0D7AY66_9AGAR</name>
<reference evidence="2 3" key="1">
    <citation type="journal article" date="2015" name="Fungal Genet. Biol.">
        <title>Evolution of novel wood decay mechanisms in Agaricales revealed by the genome sequences of Fistulina hepatica and Cylindrobasidium torrendii.</title>
        <authorList>
            <person name="Floudas D."/>
            <person name="Held B.W."/>
            <person name="Riley R."/>
            <person name="Nagy L.G."/>
            <person name="Koehler G."/>
            <person name="Ransdell A.S."/>
            <person name="Younus H."/>
            <person name="Chow J."/>
            <person name="Chiniquy J."/>
            <person name="Lipzen A."/>
            <person name="Tritt A."/>
            <person name="Sun H."/>
            <person name="Haridas S."/>
            <person name="LaButti K."/>
            <person name="Ohm R.A."/>
            <person name="Kues U."/>
            <person name="Blanchette R.A."/>
            <person name="Grigoriev I.V."/>
            <person name="Minto R.E."/>
            <person name="Hibbett D.S."/>
        </authorList>
    </citation>
    <scope>NUCLEOTIDE SEQUENCE [LARGE SCALE GENOMIC DNA]</scope>
    <source>
        <strain evidence="2 3">FP15055 ss-10</strain>
    </source>
</reference>
<dbReference type="OrthoDB" id="3215907at2759"/>
<feature type="compositionally biased region" description="Acidic residues" evidence="1">
    <location>
        <begin position="166"/>
        <end position="176"/>
    </location>
</feature>
<feature type="compositionally biased region" description="Basic and acidic residues" evidence="1">
    <location>
        <begin position="254"/>
        <end position="267"/>
    </location>
</feature>
<feature type="compositionally biased region" description="Basic residues" evidence="1">
    <location>
        <begin position="224"/>
        <end position="235"/>
    </location>
</feature>
<dbReference type="Proteomes" id="UP000054007">
    <property type="component" value="Unassembled WGS sequence"/>
</dbReference>
<evidence type="ECO:0000256" key="1">
    <source>
        <dbReference type="SAM" id="MobiDB-lite"/>
    </source>
</evidence>
<dbReference type="AlphaFoldDB" id="A0A0D7AY66"/>
<keyword evidence="3" id="KW-1185">Reference proteome</keyword>
<evidence type="ECO:0000313" key="3">
    <source>
        <dbReference type="Proteomes" id="UP000054007"/>
    </source>
</evidence>
<feature type="region of interest" description="Disordered" evidence="1">
    <location>
        <begin position="198"/>
        <end position="267"/>
    </location>
</feature>
<gene>
    <name evidence="2" type="ORF">CYLTODRAFT_427082</name>
</gene>
<feature type="region of interest" description="Disordered" evidence="1">
    <location>
        <begin position="129"/>
        <end position="181"/>
    </location>
</feature>
<sequence length="267" mass="29690">MTATVLPPTSHDLPASQHARLVRSNRKLQAVLGATPQIIESTTAASRRNFKKLALSLAPCSGNRGQVVLNITSTPRHHHNRTISVLSITSNTGTGARPCSTVMERAPLSPLPPCMTRRRRMAKLTRTLGENIPPELVGTVEKRAPLPQRKSIPNFDAPPPPTHSSDDEDSESDSDDDKFVPLPEIIVPEVIAIPPRVTKTQSMPVSPGKFIKSHPARSTSLHNNKQKQPKQHRRQKTEGWAHRREAGWSGEWNTPDHDEILRRLRRL</sequence>
<organism evidence="2 3">
    <name type="scientific">Cylindrobasidium torrendii FP15055 ss-10</name>
    <dbReference type="NCBI Taxonomy" id="1314674"/>
    <lineage>
        <taxon>Eukaryota</taxon>
        <taxon>Fungi</taxon>
        <taxon>Dikarya</taxon>
        <taxon>Basidiomycota</taxon>
        <taxon>Agaricomycotina</taxon>
        <taxon>Agaricomycetes</taxon>
        <taxon>Agaricomycetidae</taxon>
        <taxon>Agaricales</taxon>
        <taxon>Marasmiineae</taxon>
        <taxon>Physalacriaceae</taxon>
        <taxon>Cylindrobasidium</taxon>
    </lineage>
</organism>
<proteinExistence type="predicted"/>